<dbReference type="AlphaFoldDB" id="A0A381XPL5"/>
<sequence length="39" mass="4569">MVLVRTIHVFIKLVPVILALRKDRILWIAQEGKGIDEKR</sequence>
<name>A0A381XPL5_9ZZZZ</name>
<gene>
    <name evidence="1" type="ORF">METZ01_LOCUS119580</name>
</gene>
<protein>
    <submittedName>
        <fullName evidence="1">Uncharacterized protein</fullName>
    </submittedName>
</protein>
<evidence type="ECO:0000313" key="1">
    <source>
        <dbReference type="EMBL" id="SVA66726.1"/>
    </source>
</evidence>
<reference evidence="1" key="1">
    <citation type="submission" date="2018-05" db="EMBL/GenBank/DDBJ databases">
        <authorList>
            <person name="Lanie J.A."/>
            <person name="Ng W.-L."/>
            <person name="Kazmierczak K.M."/>
            <person name="Andrzejewski T.M."/>
            <person name="Davidsen T.M."/>
            <person name="Wayne K.J."/>
            <person name="Tettelin H."/>
            <person name="Glass J.I."/>
            <person name="Rusch D."/>
            <person name="Podicherti R."/>
            <person name="Tsui H.-C.T."/>
            <person name="Winkler M.E."/>
        </authorList>
    </citation>
    <scope>NUCLEOTIDE SEQUENCE</scope>
</reference>
<feature type="non-terminal residue" evidence="1">
    <location>
        <position position="39"/>
    </location>
</feature>
<organism evidence="1">
    <name type="scientific">marine metagenome</name>
    <dbReference type="NCBI Taxonomy" id="408172"/>
    <lineage>
        <taxon>unclassified sequences</taxon>
        <taxon>metagenomes</taxon>
        <taxon>ecological metagenomes</taxon>
    </lineage>
</organism>
<dbReference type="EMBL" id="UINC01015933">
    <property type="protein sequence ID" value="SVA66726.1"/>
    <property type="molecule type" value="Genomic_DNA"/>
</dbReference>
<proteinExistence type="predicted"/>
<accession>A0A381XPL5</accession>